<feature type="compositionally biased region" description="Low complexity" evidence="4">
    <location>
        <begin position="475"/>
        <end position="485"/>
    </location>
</feature>
<accession>A0A7D3VYW3</accession>
<comment type="similarity">
    <text evidence="2">Belongs to the transpeptidase family.</text>
</comment>
<dbReference type="PANTHER" id="PTHR30627:SF24">
    <property type="entry name" value="PENICILLIN-BINDING PROTEIN 4B"/>
    <property type="match status" value="1"/>
</dbReference>
<feature type="region of interest" description="Disordered" evidence="4">
    <location>
        <begin position="473"/>
        <end position="498"/>
    </location>
</feature>
<keyword evidence="5" id="KW-1133">Transmembrane helix</keyword>
<keyword evidence="5" id="KW-0812">Transmembrane</keyword>
<sequence length="863" mass="89709">MLGVAGAPPRARRPPHQRPADQRPPRHPGGVVGARDERHRRPGEDEAERELRVPRLVHGGRRVPVPAARGERLVVGARRLLAREDDQVAAGQVGEVHLRGRGEPGVLGQQHPDRLPEHRAEPEAARVARVPDDPGVQRALGERADLLGGARLAQVEPQVGAAVPERGDQRGDDRAAEVARQAGPHGADLAEPGPFGDGVHAIHAGEDVTGLVQQQPPGRGQLHLPAGPVEQPHPELALQPLDPLAERRLGHAEPLRRLSEVQFLGHRDEAAEMTDYVHDQGPYQNPYRCPPDINLGHPAAGLVFLGVQRPKGHDMRRSRVAVVAAVAAVAVLVGAGAVWFLRDGDGPEDTAKRYLAAWSRGDHAAMRALTADPPADFTARFAAMHDGLGVTAQRYTVASVGDPKGDTAGGSYDAALTLAGDRSFGYTGALPLTKRDGKWLVSWSPDLMYPGLKEGQRLNASRAWPTRADITAADGSSLSGSPSGSVQQLAGPVGPASAEAAGKLGAPYRKGDPVGADGLQKQYEKRLAGTPALAVQITDASGKPVKTVKRFGGADGKPLRTTIDTKVQAAAGKALGSAAKPASLVALRPSTGEILAVANKPGGYNRALMGRYPPGSTFKVVTAAALVAGGMSPSTKVPCPATTTVGGRSFHNYQHEDFGTVALREAFAHSCNTTFAKLAVDKLGEKRLAQVASQFGFNAPVVAGLPAVRGSFPDNKDDTAFAAASFGQGEVLTSPLNMAAVAGAAADGVWRSPRLVDASLVSQAADAGGRKAEPPHKLEPAVKSALHSLMPAVVSEGTASGVNFPSGTAGKTGTAEYGSGANPPTHAWFIGYRGDLSFAVIVEGGGTGAEAAAPIAARFLNSL</sequence>
<evidence type="ECO:0008006" key="11">
    <source>
        <dbReference type="Google" id="ProtNLM"/>
    </source>
</evidence>
<feature type="compositionally biased region" description="Basic and acidic residues" evidence="4">
    <location>
        <begin position="34"/>
        <end position="53"/>
    </location>
</feature>
<dbReference type="InterPro" id="IPR032710">
    <property type="entry name" value="NTF2-like_dom_sf"/>
</dbReference>
<evidence type="ECO:0000256" key="1">
    <source>
        <dbReference type="ARBA" id="ARBA00004370"/>
    </source>
</evidence>
<evidence type="ECO:0000313" key="10">
    <source>
        <dbReference type="Proteomes" id="UP000501240"/>
    </source>
</evidence>
<dbReference type="Gene3D" id="3.40.710.10">
    <property type="entry name" value="DD-peptidase/beta-lactamase superfamily"/>
    <property type="match status" value="1"/>
</dbReference>
<dbReference type="GO" id="GO:0008658">
    <property type="term" value="F:penicillin binding"/>
    <property type="evidence" value="ECO:0007669"/>
    <property type="project" value="InterPro"/>
</dbReference>
<feature type="region of interest" description="Disordered" evidence="4">
    <location>
        <begin position="1"/>
        <end position="53"/>
    </location>
</feature>
<evidence type="ECO:0000256" key="4">
    <source>
        <dbReference type="SAM" id="MobiDB-lite"/>
    </source>
</evidence>
<comment type="subcellular location">
    <subcellularLocation>
        <location evidence="1">Membrane</location>
    </subcellularLocation>
</comment>
<dbReference type="Gene3D" id="3.10.450.100">
    <property type="entry name" value="NTF2-like, domain 1"/>
    <property type="match status" value="1"/>
</dbReference>
<evidence type="ECO:0000256" key="2">
    <source>
        <dbReference type="ARBA" id="ARBA00007171"/>
    </source>
</evidence>
<keyword evidence="10" id="KW-1185">Reference proteome</keyword>
<feature type="compositionally biased region" description="Basic and acidic residues" evidence="4">
    <location>
        <begin position="165"/>
        <end position="177"/>
    </location>
</feature>
<evidence type="ECO:0000259" key="7">
    <source>
        <dbReference type="Pfam" id="PF03717"/>
    </source>
</evidence>
<dbReference type="Pfam" id="PF03717">
    <property type="entry name" value="PBP_dimer"/>
    <property type="match status" value="1"/>
</dbReference>
<feature type="domain" description="Penicillin-binding protein transpeptidase" evidence="6">
    <location>
        <begin position="583"/>
        <end position="860"/>
    </location>
</feature>
<dbReference type="GO" id="GO:0071972">
    <property type="term" value="F:peptidoglycan L,D-transpeptidase activity"/>
    <property type="evidence" value="ECO:0007669"/>
    <property type="project" value="TreeGrafter"/>
</dbReference>
<dbReference type="InterPro" id="IPR007887">
    <property type="entry name" value="MecA_N"/>
</dbReference>
<gene>
    <name evidence="9" type="ORF">ACTIVE_3870</name>
</gene>
<dbReference type="Pfam" id="PF00905">
    <property type="entry name" value="Transpeptidase"/>
    <property type="match status" value="1"/>
</dbReference>
<dbReference type="GO" id="GO:0046677">
    <property type="term" value="P:response to antibiotic"/>
    <property type="evidence" value="ECO:0007669"/>
    <property type="project" value="InterPro"/>
</dbReference>
<feature type="domain" description="Penicillin-binding protein dimerisation" evidence="7">
    <location>
        <begin position="485"/>
        <end position="548"/>
    </location>
</feature>
<dbReference type="Proteomes" id="UP000501240">
    <property type="component" value="Chromosome"/>
</dbReference>
<protein>
    <recommendedName>
        <fullName evidence="11">Penicillin-binding protein transpeptidase domain-containing protein</fullName>
    </recommendedName>
</protein>
<dbReference type="SUPFAM" id="SSF54427">
    <property type="entry name" value="NTF2-like"/>
    <property type="match status" value="1"/>
</dbReference>
<evidence type="ECO:0000256" key="5">
    <source>
        <dbReference type="SAM" id="Phobius"/>
    </source>
</evidence>
<dbReference type="InterPro" id="IPR012338">
    <property type="entry name" value="Beta-lactam/transpept-like"/>
</dbReference>
<dbReference type="InterPro" id="IPR005311">
    <property type="entry name" value="PBP_dimer"/>
</dbReference>
<dbReference type="GO" id="GO:0071555">
    <property type="term" value="P:cell wall organization"/>
    <property type="evidence" value="ECO:0007669"/>
    <property type="project" value="TreeGrafter"/>
</dbReference>
<feature type="transmembrane region" description="Helical" evidence="5">
    <location>
        <begin position="320"/>
        <end position="341"/>
    </location>
</feature>
<feature type="domain" description="NTF2-like N-terminal transpeptidase" evidence="8">
    <location>
        <begin position="347"/>
        <end position="456"/>
    </location>
</feature>
<dbReference type="GO" id="GO:0005886">
    <property type="term" value="C:plasma membrane"/>
    <property type="evidence" value="ECO:0007669"/>
    <property type="project" value="TreeGrafter"/>
</dbReference>
<dbReference type="AlphaFoldDB" id="A0A7D3VYW3"/>
<reference evidence="9 10" key="1">
    <citation type="submission" date="2020-05" db="EMBL/GenBank/DDBJ databases">
        <title>Actinomadura verrucosospora NRRL-B18236 (PFL_A860) Genome sequencing and assembly.</title>
        <authorList>
            <person name="Samborskyy M."/>
        </authorList>
    </citation>
    <scope>NUCLEOTIDE SEQUENCE [LARGE SCALE GENOMIC DNA]</scope>
    <source>
        <strain evidence="9 10">NRRL:B18236</strain>
    </source>
</reference>
<feature type="region of interest" description="Disordered" evidence="4">
    <location>
        <begin position="159"/>
        <end position="188"/>
    </location>
</feature>
<keyword evidence="3 5" id="KW-0472">Membrane</keyword>
<name>A0A7D3VYW3_ACTVE</name>
<dbReference type="SUPFAM" id="SSF56601">
    <property type="entry name" value="beta-lactamase/transpeptidase-like"/>
    <property type="match status" value="1"/>
</dbReference>
<evidence type="ECO:0000259" key="6">
    <source>
        <dbReference type="Pfam" id="PF00905"/>
    </source>
</evidence>
<evidence type="ECO:0000313" key="9">
    <source>
        <dbReference type="EMBL" id="QKG22232.1"/>
    </source>
</evidence>
<evidence type="ECO:0000256" key="3">
    <source>
        <dbReference type="ARBA" id="ARBA00023136"/>
    </source>
</evidence>
<dbReference type="PANTHER" id="PTHR30627">
    <property type="entry name" value="PEPTIDOGLYCAN D,D-TRANSPEPTIDASE"/>
    <property type="match status" value="1"/>
</dbReference>
<proteinExistence type="inferred from homology"/>
<evidence type="ECO:0000259" key="8">
    <source>
        <dbReference type="Pfam" id="PF05223"/>
    </source>
</evidence>
<dbReference type="Gene3D" id="3.90.1310.10">
    <property type="entry name" value="Penicillin-binding protein 2a (Domain 2)"/>
    <property type="match status" value="1"/>
</dbReference>
<organism evidence="9 10">
    <name type="scientific">Actinomadura verrucosospora</name>
    <dbReference type="NCBI Taxonomy" id="46165"/>
    <lineage>
        <taxon>Bacteria</taxon>
        <taxon>Bacillati</taxon>
        <taxon>Actinomycetota</taxon>
        <taxon>Actinomycetes</taxon>
        <taxon>Streptosporangiales</taxon>
        <taxon>Thermomonosporaceae</taxon>
        <taxon>Actinomadura</taxon>
    </lineage>
</organism>
<dbReference type="InterPro" id="IPR050515">
    <property type="entry name" value="Beta-lactam/transpept"/>
</dbReference>
<dbReference type="InterPro" id="IPR001460">
    <property type="entry name" value="PCN-bd_Tpept"/>
</dbReference>
<dbReference type="Pfam" id="PF05223">
    <property type="entry name" value="MecA_N"/>
    <property type="match status" value="1"/>
</dbReference>
<dbReference type="EMBL" id="CP053892">
    <property type="protein sequence ID" value="QKG22232.1"/>
    <property type="molecule type" value="Genomic_DNA"/>
</dbReference>